<keyword evidence="2" id="KW-1185">Reference proteome</keyword>
<reference evidence="1" key="2">
    <citation type="submission" date="2021-03" db="EMBL/GenBank/DDBJ databases">
        <authorList>
            <person name="Cao W."/>
        </authorList>
    </citation>
    <scope>NUCLEOTIDE SEQUENCE</scope>
    <source>
        <strain evidence="1">110414</strain>
    </source>
</reference>
<proteinExistence type="predicted"/>
<dbReference type="RefSeq" id="WP_210534700.1">
    <property type="nucleotide sequence ID" value="NZ_JAGKTC010000001.1"/>
</dbReference>
<dbReference type="Pfam" id="PF10978">
    <property type="entry name" value="DUF2785"/>
    <property type="match status" value="1"/>
</dbReference>
<reference evidence="1" key="1">
    <citation type="journal article" date="2016" name="Int. J. Syst. Evol. Microbiol.">
        <title>Pseudoxanthomonas helianthi sp. nov., isolated from roots of Jerusalem artichoke (Helianthus tuberosus).</title>
        <authorList>
            <person name="Kittiwongwattana C."/>
            <person name="Thawai C."/>
        </authorList>
    </citation>
    <scope>NUCLEOTIDE SEQUENCE</scope>
    <source>
        <strain evidence="1">110414</strain>
    </source>
</reference>
<name>A0A940WZE8_9GAMM</name>
<protein>
    <submittedName>
        <fullName evidence="1">DUF2785 domain-containing protein</fullName>
    </submittedName>
</protein>
<sequence>MAQAPCPPPGFDKPALLQLAQRGFAIDDDATRTRLAHGLLACLGDADPALRDEVAFSAYSAWMRGKRLDTTTLRSLRDNLYGLLRQEDGQGFHRPFAALVLSEIARTDRIEPWMSTEERDAMVMEAAAYLKSVQDYRGYDPVEGWRHGVAHGSDWLLQLAMNSALQRAQLQAILEAVSSQVAPAAGHAYVFGEPARLARPVLYVAQRGLLPEAEWNAWFDALAASLGGSPQRYKDSGWLARRHDLQAFLDAVYVNADQSADPHIHALKTSAAAAMRRF</sequence>
<organism evidence="1 2">
    <name type="scientific">Pseudoxanthomonas helianthi</name>
    <dbReference type="NCBI Taxonomy" id="1453541"/>
    <lineage>
        <taxon>Bacteria</taxon>
        <taxon>Pseudomonadati</taxon>
        <taxon>Pseudomonadota</taxon>
        <taxon>Gammaproteobacteria</taxon>
        <taxon>Lysobacterales</taxon>
        <taxon>Lysobacteraceae</taxon>
        <taxon>Pseudoxanthomonas</taxon>
    </lineage>
</organism>
<gene>
    <name evidence="1" type="ORF">J5837_00120</name>
</gene>
<dbReference type="AlphaFoldDB" id="A0A940WZE8"/>
<dbReference type="InterPro" id="IPR021247">
    <property type="entry name" value="DUF2785"/>
</dbReference>
<dbReference type="Proteomes" id="UP000673447">
    <property type="component" value="Unassembled WGS sequence"/>
</dbReference>
<evidence type="ECO:0000313" key="2">
    <source>
        <dbReference type="Proteomes" id="UP000673447"/>
    </source>
</evidence>
<accession>A0A940WZE8</accession>
<comment type="caution">
    <text evidence="1">The sequence shown here is derived from an EMBL/GenBank/DDBJ whole genome shotgun (WGS) entry which is preliminary data.</text>
</comment>
<dbReference type="EMBL" id="JAGKTC010000001">
    <property type="protein sequence ID" value="MBP3982811.1"/>
    <property type="molecule type" value="Genomic_DNA"/>
</dbReference>
<evidence type="ECO:0000313" key="1">
    <source>
        <dbReference type="EMBL" id="MBP3982811.1"/>
    </source>
</evidence>